<evidence type="ECO:0000313" key="2">
    <source>
        <dbReference type="Proteomes" id="UP000479710"/>
    </source>
</evidence>
<accession>A0A6G1DNB5</accession>
<organism evidence="1 2">
    <name type="scientific">Oryza meyeriana var. granulata</name>
    <dbReference type="NCBI Taxonomy" id="110450"/>
    <lineage>
        <taxon>Eukaryota</taxon>
        <taxon>Viridiplantae</taxon>
        <taxon>Streptophyta</taxon>
        <taxon>Embryophyta</taxon>
        <taxon>Tracheophyta</taxon>
        <taxon>Spermatophyta</taxon>
        <taxon>Magnoliopsida</taxon>
        <taxon>Liliopsida</taxon>
        <taxon>Poales</taxon>
        <taxon>Poaceae</taxon>
        <taxon>BOP clade</taxon>
        <taxon>Oryzoideae</taxon>
        <taxon>Oryzeae</taxon>
        <taxon>Oryzinae</taxon>
        <taxon>Oryza</taxon>
        <taxon>Oryza meyeriana</taxon>
    </lineage>
</organism>
<gene>
    <name evidence="1" type="ORF">E2562_026514</name>
</gene>
<keyword evidence="2" id="KW-1185">Reference proteome</keyword>
<protein>
    <submittedName>
        <fullName evidence="1">Uncharacterized protein</fullName>
    </submittedName>
</protein>
<dbReference type="EMBL" id="SPHZ02000006">
    <property type="protein sequence ID" value="KAF0914118.1"/>
    <property type="molecule type" value="Genomic_DNA"/>
</dbReference>
<evidence type="ECO:0000313" key="1">
    <source>
        <dbReference type="EMBL" id="KAF0914118.1"/>
    </source>
</evidence>
<comment type="caution">
    <text evidence="1">The sequence shown here is derived from an EMBL/GenBank/DDBJ whole genome shotgun (WGS) entry which is preliminary data.</text>
</comment>
<name>A0A6G1DNB5_9ORYZ</name>
<reference evidence="1 2" key="1">
    <citation type="submission" date="2019-11" db="EMBL/GenBank/DDBJ databases">
        <title>Whole genome sequence of Oryza granulata.</title>
        <authorList>
            <person name="Li W."/>
        </authorList>
    </citation>
    <scope>NUCLEOTIDE SEQUENCE [LARGE SCALE GENOMIC DNA]</scope>
    <source>
        <strain evidence="2">cv. Menghai</strain>
        <tissue evidence="1">Leaf</tissue>
    </source>
</reference>
<proteinExistence type="predicted"/>
<dbReference type="Proteomes" id="UP000479710">
    <property type="component" value="Unassembled WGS sequence"/>
</dbReference>
<sequence>MDAMAATGWSGRLIELGDIARFRSVFSSWRAADCNASSINYSAGMSSSSSWTPRRAMARHQETRLLSSFSIGWFHSHSLR</sequence>
<dbReference type="AlphaFoldDB" id="A0A6G1DNB5"/>